<keyword evidence="1" id="KW-0560">Oxidoreductase</keyword>
<protein>
    <submittedName>
        <fullName evidence="4">Dihydrofolate reductase</fullName>
    </submittedName>
</protein>
<comment type="caution">
    <text evidence="4">The sequence shown here is derived from an EMBL/GenBank/DDBJ whole genome shotgun (WGS) entry which is preliminary data.</text>
</comment>
<gene>
    <name evidence="4" type="ORF">N868_12060</name>
</gene>
<feature type="domain" description="D-isomer specific 2-hydroxyacid dehydrogenase NAD-binding" evidence="3">
    <location>
        <begin position="109"/>
        <end position="280"/>
    </location>
</feature>
<dbReference type="Gene3D" id="3.40.50.720">
    <property type="entry name" value="NAD(P)-binding Rossmann-like Domain"/>
    <property type="match status" value="2"/>
</dbReference>
<dbReference type="PANTHER" id="PTHR10996">
    <property type="entry name" value="2-HYDROXYACID DEHYDROGENASE-RELATED"/>
    <property type="match status" value="1"/>
</dbReference>
<dbReference type="Pfam" id="PF02826">
    <property type="entry name" value="2-Hacid_dh_C"/>
    <property type="match status" value="1"/>
</dbReference>
<dbReference type="GO" id="GO:0005829">
    <property type="term" value="C:cytosol"/>
    <property type="evidence" value="ECO:0007669"/>
    <property type="project" value="TreeGrafter"/>
</dbReference>
<reference evidence="4 5" key="2">
    <citation type="journal article" date="2015" name="Stand. Genomic Sci.">
        <title>Draft genome sequence of Cellulomonas carbonis T26(T) and comparative analysis of six Cellulomonas genomes.</title>
        <authorList>
            <person name="Zhuang W."/>
            <person name="Zhang S."/>
            <person name="Xia X."/>
            <person name="Wang G."/>
        </authorList>
    </citation>
    <scope>NUCLEOTIDE SEQUENCE [LARGE SCALE GENOMIC DNA]</scope>
    <source>
        <strain evidence="4 5">T26</strain>
    </source>
</reference>
<dbReference type="GO" id="GO:0030267">
    <property type="term" value="F:glyoxylate reductase (NADPH) activity"/>
    <property type="evidence" value="ECO:0007669"/>
    <property type="project" value="TreeGrafter"/>
</dbReference>
<dbReference type="GO" id="GO:0016618">
    <property type="term" value="F:hydroxypyruvate reductase [NAD(P)H] activity"/>
    <property type="evidence" value="ECO:0007669"/>
    <property type="project" value="TreeGrafter"/>
</dbReference>
<dbReference type="AlphaFoldDB" id="A0A0A0BRX3"/>
<evidence type="ECO:0000313" key="4">
    <source>
        <dbReference type="EMBL" id="KGM11198.1"/>
    </source>
</evidence>
<sequence>MLTVVVPDEALRTALGTEPDVAAGRARLVTWDLAGDPPPGLDPAEVDVVVAPNSGMTPERFAPLHGMDGLRVVQLASAGYEHALGLVPDRVTLCNGRGVHDAGTAELAVGLLLAVQRGVVDAVRAMPEGRWEPRRRSSLADRRVMILGYGSIGSAVERRLAPFEVDVVRVASTRREHDGLVVHGVDELPALLPRVDAVVTVLPLTPSTEHLVDAAFLRALPDGAVVVNVGRGRVVDTEALLAETSSGRLRAALDVTDPEPLPPDHPLWSVPGVVVTPHLGGNTDATGPRLARLVARQVARLVAGEEPVNVVREPLT</sequence>
<organism evidence="4 5">
    <name type="scientific">Cellulomonas carbonis T26</name>
    <dbReference type="NCBI Taxonomy" id="947969"/>
    <lineage>
        <taxon>Bacteria</taxon>
        <taxon>Bacillati</taxon>
        <taxon>Actinomycetota</taxon>
        <taxon>Actinomycetes</taxon>
        <taxon>Micrococcales</taxon>
        <taxon>Cellulomonadaceae</taxon>
        <taxon>Cellulomonas</taxon>
    </lineage>
</organism>
<dbReference type="InterPro" id="IPR006140">
    <property type="entry name" value="D-isomer_DH_NAD-bd"/>
</dbReference>
<dbReference type="PROSITE" id="PS00671">
    <property type="entry name" value="D_2_HYDROXYACID_DH_3"/>
    <property type="match status" value="1"/>
</dbReference>
<dbReference type="Proteomes" id="UP000029839">
    <property type="component" value="Unassembled WGS sequence"/>
</dbReference>
<dbReference type="InterPro" id="IPR029753">
    <property type="entry name" value="D-isomer_DH_CS"/>
</dbReference>
<dbReference type="SUPFAM" id="SSF51735">
    <property type="entry name" value="NAD(P)-binding Rossmann-fold domains"/>
    <property type="match status" value="1"/>
</dbReference>
<dbReference type="GO" id="GO:0051287">
    <property type="term" value="F:NAD binding"/>
    <property type="evidence" value="ECO:0007669"/>
    <property type="project" value="InterPro"/>
</dbReference>
<dbReference type="OrthoDB" id="4324715at2"/>
<proteinExistence type="predicted"/>
<name>A0A0A0BRX3_9CELL</name>
<dbReference type="RefSeq" id="WP_043605361.1">
    <property type="nucleotide sequence ID" value="NZ_AXCY01000028.1"/>
</dbReference>
<dbReference type="EMBL" id="AXCY01000028">
    <property type="protein sequence ID" value="KGM11198.1"/>
    <property type="molecule type" value="Genomic_DNA"/>
</dbReference>
<dbReference type="InterPro" id="IPR050223">
    <property type="entry name" value="D-isomer_2-hydroxyacid_DH"/>
</dbReference>
<keyword evidence="5" id="KW-1185">Reference proteome</keyword>
<keyword evidence="2" id="KW-0520">NAD</keyword>
<evidence type="ECO:0000313" key="5">
    <source>
        <dbReference type="Proteomes" id="UP000029839"/>
    </source>
</evidence>
<dbReference type="SUPFAM" id="SSF52283">
    <property type="entry name" value="Formate/glycerate dehydrogenase catalytic domain-like"/>
    <property type="match status" value="1"/>
</dbReference>
<evidence type="ECO:0000259" key="3">
    <source>
        <dbReference type="Pfam" id="PF02826"/>
    </source>
</evidence>
<reference evidence="4 5" key="1">
    <citation type="submission" date="2013-08" db="EMBL/GenBank/DDBJ databases">
        <title>Genome sequencing of Cellulomonas carbonis T26.</title>
        <authorList>
            <person name="Chen F."/>
            <person name="Li Y."/>
            <person name="Wang G."/>
        </authorList>
    </citation>
    <scope>NUCLEOTIDE SEQUENCE [LARGE SCALE GENOMIC DNA]</scope>
    <source>
        <strain evidence="4 5">T26</strain>
    </source>
</reference>
<evidence type="ECO:0000256" key="2">
    <source>
        <dbReference type="ARBA" id="ARBA00023027"/>
    </source>
</evidence>
<accession>A0A0A0BRX3</accession>
<dbReference type="PANTHER" id="PTHR10996:SF178">
    <property type="entry name" value="2-HYDROXYACID DEHYDROGENASE YGL185C-RELATED"/>
    <property type="match status" value="1"/>
</dbReference>
<dbReference type="CDD" id="cd12166">
    <property type="entry name" value="2-Hacid_dh_7"/>
    <property type="match status" value="1"/>
</dbReference>
<dbReference type="InterPro" id="IPR036291">
    <property type="entry name" value="NAD(P)-bd_dom_sf"/>
</dbReference>
<evidence type="ECO:0000256" key="1">
    <source>
        <dbReference type="ARBA" id="ARBA00023002"/>
    </source>
</evidence>